<proteinExistence type="predicted"/>
<dbReference type="EMBL" id="BGPR01000073">
    <property type="protein sequence ID" value="GBL90613.1"/>
    <property type="molecule type" value="Genomic_DNA"/>
</dbReference>
<protein>
    <submittedName>
        <fullName evidence="1">Uncharacterized protein</fullName>
    </submittedName>
</protein>
<dbReference type="Proteomes" id="UP000499080">
    <property type="component" value="Unassembled WGS sequence"/>
</dbReference>
<sequence>MATRTPDLVPELLQRLSFTGPSMPRQDRGNTIYGYPAVFGKFSATIAPEQLPAHEMSLEALDGLRGDFLVYYRTTFFDLRPAFLMFLFSQKKSNDSFLSLHIHFEIS</sequence>
<evidence type="ECO:0000313" key="1">
    <source>
        <dbReference type="EMBL" id="GBL90613.1"/>
    </source>
</evidence>
<accession>A0A4Y2BF65</accession>
<evidence type="ECO:0000313" key="2">
    <source>
        <dbReference type="Proteomes" id="UP000499080"/>
    </source>
</evidence>
<keyword evidence="2" id="KW-1185">Reference proteome</keyword>
<name>A0A4Y2BF65_ARAVE</name>
<comment type="caution">
    <text evidence="1">The sequence shown here is derived from an EMBL/GenBank/DDBJ whole genome shotgun (WGS) entry which is preliminary data.</text>
</comment>
<dbReference type="AlphaFoldDB" id="A0A4Y2BF65"/>
<gene>
    <name evidence="1" type="ORF">AVEN_219289_1</name>
</gene>
<reference evidence="1 2" key="1">
    <citation type="journal article" date="2019" name="Sci. Rep.">
        <title>Orb-weaving spider Araneus ventricosus genome elucidates the spidroin gene catalogue.</title>
        <authorList>
            <person name="Kono N."/>
            <person name="Nakamura H."/>
            <person name="Ohtoshi R."/>
            <person name="Moran D.A.P."/>
            <person name="Shinohara A."/>
            <person name="Yoshida Y."/>
            <person name="Fujiwara M."/>
            <person name="Mori M."/>
            <person name="Tomita M."/>
            <person name="Arakawa K."/>
        </authorList>
    </citation>
    <scope>NUCLEOTIDE SEQUENCE [LARGE SCALE GENOMIC DNA]</scope>
</reference>
<organism evidence="1 2">
    <name type="scientific">Araneus ventricosus</name>
    <name type="common">Orbweaver spider</name>
    <name type="synonym">Epeira ventricosa</name>
    <dbReference type="NCBI Taxonomy" id="182803"/>
    <lineage>
        <taxon>Eukaryota</taxon>
        <taxon>Metazoa</taxon>
        <taxon>Ecdysozoa</taxon>
        <taxon>Arthropoda</taxon>
        <taxon>Chelicerata</taxon>
        <taxon>Arachnida</taxon>
        <taxon>Araneae</taxon>
        <taxon>Araneomorphae</taxon>
        <taxon>Entelegynae</taxon>
        <taxon>Araneoidea</taxon>
        <taxon>Araneidae</taxon>
        <taxon>Araneus</taxon>
    </lineage>
</organism>